<keyword evidence="9" id="KW-0858">Xylan degradation</keyword>
<dbReference type="AlphaFoldDB" id="A0A5M4B107"/>
<dbReference type="EMBL" id="BLAX01000001">
    <property type="protein sequence ID" value="GET33591.1"/>
    <property type="molecule type" value="Genomic_DNA"/>
</dbReference>
<dbReference type="PRINTS" id="PR00134">
    <property type="entry name" value="GLHYDRLASE10"/>
</dbReference>
<evidence type="ECO:0000256" key="4">
    <source>
        <dbReference type="ARBA" id="ARBA00023326"/>
    </source>
</evidence>
<evidence type="ECO:0000256" key="2">
    <source>
        <dbReference type="ARBA" id="ARBA00023277"/>
    </source>
</evidence>
<evidence type="ECO:0000256" key="7">
    <source>
        <dbReference type="SAM" id="SignalP"/>
    </source>
</evidence>
<comment type="catalytic activity">
    <reaction evidence="6">
        <text>Endohydrolysis of (1-&gt;4)-beta-D-xylosidic linkages in xylans.</text>
        <dbReference type="EC" id="3.2.1.8"/>
    </reaction>
</comment>
<feature type="domain" description="GH10" evidence="8">
    <location>
        <begin position="30"/>
        <end position="377"/>
    </location>
</feature>
<proteinExistence type="inferred from homology"/>
<evidence type="ECO:0000256" key="1">
    <source>
        <dbReference type="ARBA" id="ARBA00022801"/>
    </source>
</evidence>
<dbReference type="Proteomes" id="UP000391834">
    <property type="component" value="Unassembled WGS sequence"/>
</dbReference>
<comment type="similarity">
    <text evidence="6">Belongs to the glycosyl hydrolase 10 (cellulase F) family.</text>
</comment>
<gene>
    <name evidence="9" type="primary">xynA</name>
    <name evidence="9" type="ORF">PbJCM13498_24540</name>
</gene>
<dbReference type="InterPro" id="IPR017853">
    <property type="entry name" value="GH"/>
</dbReference>
<evidence type="ECO:0000256" key="6">
    <source>
        <dbReference type="RuleBase" id="RU361174"/>
    </source>
</evidence>
<dbReference type="PANTHER" id="PTHR31490">
    <property type="entry name" value="GLYCOSYL HYDROLASE"/>
    <property type="match status" value="1"/>
</dbReference>
<keyword evidence="2 6" id="KW-0119">Carbohydrate metabolism</keyword>
<comment type="caution">
    <text evidence="9">The sequence shown here is derived from an EMBL/GenBank/DDBJ whole genome shotgun (WGS) entry which is preliminary data.</text>
</comment>
<dbReference type="GO" id="GO:0045493">
    <property type="term" value="P:xylan catabolic process"/>
    <property type="evidence" value="ECO:0007669"/>
    <property type="project" value="UniProtKB-KW"/>
</dbReference>
<evidence type="ECO:0000313" key="9">
    <source>
        <dbReference type="EMBL" id="GET33591.1"/>
    </source>
</evidence>
<dbReference type="OrthoDB" id="9809277at2"/>
<dbReference type="GO" id="GO:0031176">
    <property type="term" value="F:endo-1,4-beta-xylanase activity"/>
    <property type="evidence" value="ECO:0007669"/>
    <property type="project" value="UniProtKB-EC"/>
</dbReference>
<evidence type="ECO:0000256" key="3">
    <source>
        <dbReference type="ARBA" id="ARBA00023295"/>
    </source>
</evidence>
<accession>A0A5M4B107</accession>
<dbReference type="PROSITE" id="PS51257">
    <property type="entry name" value="PROKAR_LIPOPROTEIN"/>
    <property type="match status" value="1"/>
</dbReference>
<dbReference type="SMART" id="SM00633">
    <property type="entry name" value="Glyco_10"/>
    <property type="match status" value="1"/>
</dbReference>
<name>A0A5M4B107_9BACT</name>
<organism evidence="9 10">
    <name type="scientific">Prolixibacter bellariivorans</name>
    <dbReference type="NCBI Taxonomy" id="314319"/>
    <lineage>
        <taxon>Bacteria</taxon>
        <taxon>Pseudomonadati</taxon>
        <taxon>Bacteroidota</taxon>
        <taxon>Bacteroidia</taxon>
        <taxon>Marinilabiliales</taxon>
        <taxon>Prolixibacteraceae</taxon>
        <taxon>Prolixibacter</taxon>
    </lineage>
</organism>
<keyword evidence="7" id="KW-0732">Signal</keyword>
<dbReference type="Pfam" id="PF00331">
    <property type="entry name" value="Glyco_hydro_10"/>
    <property type="match status" value="1"/>
</dbReference>
<dbReference type="PROSITE" id="PS51760">
    <property type="entry name" value="GH10_2"/>
    <property type="match status" value="1"/>
</dbReference>
<feature type="signal peptide" evidence="7">
    <location>
        <begin position="1"/>
        <end position="25"/>
    </location>
</feature>
<sequence length="385" mass="43468">MKMNKQRNQIAVLLLLATIVMSGCAKSPDTKKEPTLKDAFAGKFYIGTALNIPQILGRDSASLKVVKNQFDAIVAENCMKSGHLEPQEGFFDFSTADKFVQFGLDNHLFVTGHTLIWHSQAPRWFFTDSLGHDVSRDVMIARMKNYISTVVGHFKGKVKGWDVVNEAVLDDGSLRKSKFYQIIGPDFIKLAFEFAHEADPNAELYYNDYSMANPQKREGVIRMVKELQSEGVRIDGIGMQGHIGLTHPDIDEFEKSLEAFASLGVQINISELDLSVLPNPDFHTGANVSDNFKYDKKLNPYAEALPDSVAKAFNQRCLDFFNLFLKHQDVIERVTLWGVNDGQSWKNNWPVRGRTDYPLLFDRNNLPKPVVKEIIDAAMNYPKAD</sequence>
<dbReference type="RefSeq" id="WP_025864157.1">
    <property type="nucleotide sequence ID" value="NZ_BLAX01000001.1"/>
</dbReference>
<keyword evidence="4 6" id="KW-0624">Polysaccharide degradation</keyword>
<keyword evidence="3 6" id="KW-0326">Glycosidase</keyword>
<keyword evidence="10" id="KW-1185">Reference proteome</keyword>
<evidence type="ECO:0000313" key="10">
    <source>
        <dbReference type="Proteomes" id="UP000391834"/>
    </source>
</evidence>
<dbReference type="EC" id="3.2.1.8" evidence="6"/>
<dbReference type="InterPro" id="IPR031158">
    <property type="entry name" value="GH10_AS"/>
</dbReference>
<protein>
    <recommendedName>
        <fullName evidence="6">Beta-xylanase</fullName>
        <ecNumber evidence="6">3.2.1.8</ecNumber>
    </recommendedName>
</protein>
<evidence type="ECO:0000259" key="8">
    <source>
        <dbReference type="PROSITE" id="PS51760"/>
    </source>
</evidence>
<keyword evidence="1 6" id="KW-0378">Hydrolase</keyword>
<feature type="active site" description="Nucleophile" evidence="5">
    <location>
        <position position="271"/>
    </location>
</feature>
<dbReference type="PROSITE" id="PS00591">
    <property type="entry name" value="GH10_1"/>
    <property type="match status" value="1"/>
</dbReference>
<reference evidence="9 10" key="1">
    <citation type="submission" date="2019-10" db="EMBL/GenBank/DDBJ databases">
        <title>Prolixibacter strains distinguished by the presence of nitrate reductase genes were adept at nitrate-dependent anaerobic corrosion of metallic iron and carbon steel.</title>
        <authorList>
            <person name="Iino T."/>
            <person name="Shono N."/>
            <person name="Ito K."/>
            <person name="Nakamura R."/>
            <person name="Sueoka K."/>
            <person name="Harayama S."/>
            <person name="Ohkuma M."/>
        </authorList>
    </citation>
    <scope>NUCLEOTIDE SEQUENCE [LARGE SCALE GENOMIC DNA]</scope>
    <source>
        <strain evidence="9 10">JCM 13498</strain>
    </source>
</reference>
<evidence type="ECO:0000256" key="5">
    <source>
        <dbReference type="PROSITE-ProRule" id="PRU10061"/>
    </source>
</evidence>
<dbReference type="InterPro" id="IPR044846">
    <property type="entry name" value="GH10"/>
</dbReference>
<dbReference type="Gene3D" id="3.20.20.80">
    <property type="entry name" value="Glycosidases"/>
    <property type="match status" value="1"/>
</dbReference>
<dbReference type="InterPro" id="IPR001000">
    <property type="entry name" value="GH10_dom"/>
</dbReference>
<feature type="chain" id="PRO_5024417526" description="Beta-xylanase" evidence="7">
    <location>
        <begin position="26"/>
        <end position="385"/>
    </location>
</feature>
<dbReference type="SUPFAM" id="SSF51445">
    <property type="entry name" value="(Trans)glycosidases"/>
    <property type="match status" value="1"/>
</dbReference>
<dbReference type="PANTHER" id="PTHR31490:SF90">
    <property type="entry name" value="ENDO-1,4-BETA-XYLANASE A"/>
    <property type="match status" value="1"/>
</dbReference>